<evidence type="ECO:0000259" key="1">
    <source>
        <dbReference type="Pfam" id="PF08668"/>
    </source>
</evidence>
<evidence type="ECO:0000313" key="2">
    <source>
        <dbReference type="EMBL" id="PWE23529.1"/>
    </source>
</evidence>
<protein>
    <submittedName>
        <fullName evidence="2">HDOD domain-containing protein</fullName>
    </submittedName>
</protein>
<proteinExistence type="predicted"/>
<dbReference type="Pfam" id="PF08668">
    <property type="entry name" value="HDOD"/>
    <property type="match status" value="1"/>
</dbReference>
<dbReference type="Proteomes" id="UP000245014">
    <property type="component" value="Unassembled WGS sequence"/>
</dbReference>
<name>A0A2U2C3B2_9BACT</name>
<dbReference type="KEGG" id="ask:EI285_00525"/>
<sequence length="273" mass="31673">MIKNFNKYLQIDEKLPKTIVDLDNFRKSSFENPKELLKIIAEDKNLQAELLKIVEFNFFDFKNNKRTIINLIKITNLEFMTALCTALLISNTLPKNLFAYTIRSDEFLYSNTLSIYFINRWLSKFDNSLKSSLLIPAFLKNISKPIISKAISEHKLAEQFISEINRSSVIAGEEKFTGYKSSRVSANILKHWKLSPNIILPIAFFEDLQNAPEAFKIKSMILNVVNNITNPKEPLNSLDFDKSLVILNEYEFDTNFFKESFNEIKSSIFQVIK</sequence>
<dbReference type="EMBL" id="QEYI01000001">
    <property type="protein sequence ID" value="PWE23529.1"/>
    <property type="molecule type" value="Genomic_DNA"/>
</dbReference>
<reference evidence="2 3" key="1">
    <citation type="submission" date="2018-05" db="EMBL/GenBank/DDBJ databases">
        <title>Antimicrobial susceptibility testing and genomic analysis of Arcobacter skirrowii strains and one Arcobacter butzleri isolated from German poultry farms.</title>
        <authorList>
            <person name="Haenel I."/>
            <person name="Hotzel H."/>
            <person name="Tomaso H."/>
            <person name="Busch A."/>
        </authorList>
    </citation>
    <scope>NUCLEOTIDE SEQUENCE [LARGE SCALE GENOMIC DNA]</scope>
    <source>
        <strain evidence="3">v</strain>
    </source>
</reference>
<comment type="caution">
    <text evidence="2">The sequence shown here is derived from an EMBL/GenBank/DDBJ whole genome shotgun (WGS) entry which is preliminary data.</text>
</comment>
<dbReference type="GeneID" id="61749868"/>
<dbReference type="InterPro" id="IPR013976">
    <property type="entry name" value="HDOD"/>
</dbReference>
<dbReference type="STRING" id="28200.GCA_001572935_01640"/>
<dbReference type="AlphaFoldDB" id="A0A2U2C3B2"/>
<evidence type="ECO:0000313" key="3">
    <source>
        <dbReference type="Proteomes" id="UP000245014"/>
    </source>
</evidence>
<feature type="domain" description="HDOD" evidence="1">
    <location>
        <begin position="15"/>
        <end position="205"/>
    </location>
</feature>
<accession>A0A2U2C3B2</accession>
<dbReference type="Gene3D" id="1.10.3210.10">
    <property type="entry name" value="Hypothetical protein af1432"/>
    <property type="match status" value="1"/>
</dbReference>
<gene>
    <name evidence="2" type="ORF">DF188_02315</name>
</gene>
<organism evidence="2 3">
    <name type="scientific">Aliarcobacter skirrowii</name>
    <dbReference type="NCBI Taxonomy" id="28200"/>
    <lineage>
        <taxon>Bacteria</taxon>
        <taxon>Pseudomonadati</taxon>
        <taxon>Campylobacterota</taxon>
        <taxon>Epsilonproteobacteria</taxon>
        <taxon>Campylobacterales</taxon>
        <taxon>Arcobacteraceae</taxon>
        <taxon>Aliarcobacter</taxon>
    </lineage>
</organism>
<dbReference type="RefSeq" id="WP_066160325.1">
    <property type="nucleotide sequence ID" value="NZ_CP034309.1"/>
</dbReference>
<dbReference type="SUPFAM" id="SSF109604">
    <property type="entry name" value="HD-domain/PDEase-like"/>
    <property type="match status" value="1"/>
</dbReference>